<proteinExistence type="predicted"/>
<dbReference type="RefSeq" id="WP_121169892.1">
    <property type="nucleotide sequence ID" value="NZ_RBIE01000001.1"/>
</dbReference>
<dbReference type="NCBIfam" id="TIGR00199">
    <property type="entry name" value="PncC_domain"/>
    <property type="match status" value="1"/>
</dbReference>
<dbReference type="OrthoDB" id="9801454at2"/>
<dbReference type="AlphaFoldDB" id="A0A420W8K2"/>
<organism evidence="2 3">
    <name type="scientific">Thermovibrio guaymasensis</name>
    <dbReference type="NCBI Taxonomy" id="240167"/>
    <lineage>
        <taxon>Bacteria</taxon>
        <taxon>Pseudomonadati</taxon>
        <taxon>Aquificota</taxon>
        <taxon>Aquificia</taxon>
        <taxon>Desulfurobacteriales</taxon>
        <taxon>Desulfurobacteriaceae</taxon>
        <taxon>Thermovibrio</taxon>
    </lineage>
</organism>
<keyword evidence="3" id="KW-1185">Reference proteome</keyword>
<dbReference type="InterPro" id="IPR008136">
    <property type="entry name" value="CinA_C"/>
</dbReference>
<evidence type="ECO:0000313" key="3">
    <source>
        <dbReference type="Proteomes" id="UP000280881"/>
    </source>
</evidence>
<evidence type="ECO:0000259" key="1">
    <source>
        <dbReference type="Pfam" id="PF02464"/>
    </source>
</evidence>
<dbReference type="SUPFAM" id="SSF142433">
    <property type="entry name" value="CinA-like"/>
    <property type="match status" value="1"/>
</dbReference>
<evidence type="ECO:0000313" key="2">
    <source>
        <dbReference type="EMBL" id="RKQ63650.1"/>
    </source>
</evidence>
<dbReference type="Proteomes" id="UP000280881">
    <property type="component" value="Unassembled WGS sequence"/>
</dbReference>
<sequence>MKVEFELKELMEKLGLTVSTAESCTGGLVAARIVNVPGSSSYFMGGVVAYDNRVKMKVLGVRAETLLKFGAVSQETAREMVLGVKELTGTDCAVSTTGIAGPSGGSPEKPVGLTFIGVSVKDRVEVFKFIFEDKHPDPVKRRNAIRRKAAKKAIQLLTKMLKEEL</sequence>
<comment type="caution">
    <text evidence="2">The sequence shown here is derived from an EMBL/GenBank/DDBJ whole genome shotgun (WGS) entry which is preliminary data.</text>
</comment>
<name>A0A420W8K2_9BACT</name>
<accession>A0A420W8K2</accession>
<dbReference type="Pfam" id="PF02464">
    <property type="entry name" value="CinA"/>
    <property type="match status" value="1"/>
</dbReference>
<gene>
    <name evidence="2" type="ORF">C7457_0525</name>
</gene>
<feature type="domain" description="CinA C-terminal" evidence="1">
    <location>
        <begin position="5"/>
        <end position="161"/>
    </location>
</feature>
<dbReference type="Gene3D" id="3.90.950.20">
    <property type="entry name" value="CinA-like"/>
    <property type="match status" value="1"/>
</dbReference>
<protein>
    <submittedName>
        <fullName evidence="2">Nicotinamide-nucleotide amidase</fullName>
    </submittedName>
</protein>
<dbReference type="EMBL" id="RBIE01000001">
    <property type="protein sequence ID" value="RKQ63650.1"/>
    <property type="molecule type" value="Genomic_DNA"/>
</dbReference>
<reference evidence="2 3" key="1">
    <citation type="submission" date="2018-10" db="EMBL/GenBank/DDBJ databases">
        <title>Genomic Encyclopedia of Type Strains, Phase IV (KMG-IV): sequencing the most valuable type-strain genomes for metagenomic binning, comparative biology and taxonomic classification.</title>
        <authorList>
            <person name="Goeker M."/>
        </authorList>
    </citation>
    <scope>NUCLEOTIDE SEQUENCE [LARGE SCALE GENOMIC DNA]</scope>
    <source>
        <strain evidence="2 3">DSM 15521</strain>
    </source>
</reference>
<dbReference type="InterPro" id="IPR036653">
    <property type="entry name" value="CinA-like_C"/>
</dbReference>